<dbReference type="InterPro" id="IPR044855">
    <property type="entry name" value="CoA-Trfase_III_dom3_sf"/>
</dbReference>
<evidence type="ECO:0000256" key="1">
    <source>
        <dbReference type="ARBA" id="ARBA00022679"/>
    </source>
</evidence>
<dbReference type="PANTHER" id="PTHR48207:SF3">
    <property type="entry name" value="SUCCINATE--HYDROXYMETHYLGLUTARATE COA-TRANSFERASE"/>
    <property type="match status" value="1"/>
</dbReference>
<dbReference type="GO" id="GO:0008410">
    <property type="term" value="F:CoA-transferase activity"/>
    <property type="evidence" value="ECO:0007669"/>
    <property type="project" value="TreeGrafter"/>
</dbReference>
<dbReference type="Pfam" id="PF02515">
    <property type="entry name" value="CoA_transf_3"/>
    <property type="match status" value="1"/>
</dbReference>
<dbReference type="AlphaFoldDB" id="A0A975D282"/>
<accession>A0A975D282</accession>
<sequence>MRPGRRAVTNGGNRSGKGALASIRVVELGTMVAAPICGQLLADLGADVIKIEPLGGEVMRVIPPVYKGVSAAFAQWNRNKRSIALNLKSAEGMAVLRGLLAKADIFLQNMRVGAVEEMGLDHDSLVVDNPGLISVQITGYGTEGPYRDQPGYDMMVQGLTGFMPIQGTPEKPRAIRSVQADKVAGYSAALAALAAVIHRRAGGGGQKIDATILDSYASFMLPDHIYTRSFVDAPPEAPFTADIYNLIPLRDGKIIGYLLTQDQFEEACRAFGREDLMRDARYSTPGGRNVHQPELIGEIAATCEGKTVAEVLAITRAHRLPFAPVNDIDGYFDDPQVRHNGGFVEFETEAVGPVRLLNGIARLAETPINACALAPSLGAHTDAILAELGYPAGRIAEMRGSRSVG</sequence>
<dbReference type="SUPFAM" id="SSF89796">
    <property type="entry name" value="CoA-transferase family III (CaiB/BaiF)"/>
    <property type="match status" value="1"/>
</dbReference>
<evidence type="ECO:0000313" key="2">
    <source>
        <dbReference type="EMBL" id="QTH21456.1"/>
    </source>
</evidence>
<dbReference type="Proteomes" id="UP000664914">
    <property type="component" value="Chromosome"/>
</dbReference>
<protein>
    <submittedName>
        <fullName evidence="2">CoA transferase</fullName>
    </submittedName>
</protein>
<keyword evidence="1 2" id="KW-0808">Transferase</keyword>
<dbReference type="InterPro" id="IPR050483">
    <property type="entry name" value="CoA-transferase_III_domain"/>
</dbReference>
<dbReference type="Gene3D" id="3.40.50.10540">
    <property type="entry name" value="Crotonobetainyl-coa:carnitine coa-transferase, domain 1"/>
    <property type="match status" value="1"/>
</dbReference>
<dbReference type="InterPro" id="IPR023606">
    <property type="entry name" value="CoA-Trfase_III_dom_1_sf"/>
</dbReference>
<dbReference type="Gene3D" id="3.30.1540.10">
    <property type="entry name" value="formyl-coa transferase, domain 3"/>
    <property type="match status" value="1"/>
</dbReference>
<gene>
    <name evidence="2" type="ORF">HRJ34_24580</name>
</gene>
<reference evidence="2" key="1">
    <citation type="submission" date="2020-07" db="EMBL/GenBank/DDBJ databases">
        <authorList>
            <person name="Camacho E."/>
        </authorList>
    </citation>
    <scope>NUCLEOTIDE SEQUENCE</scope>
    <source>
        <strain evidence="2">MPO218</strain>
    </source>
</reference>
<dbReference type="InterPro" id="IPR003673">
    <property type="entry name" value="CoA-Trfase_fam_III"/>
</dbReference>
<proteinExistence type="predicted"/>
<name>A0A975D282_9SPHN</name>
<dbReference type="EMBL" id="CP059319">
    <property type="protein sequence ID" value="QTH21456.1"/>
    <property type="molecule type" value="Genomic_DNA"/>
</dbReference>
<organism evidence="2 3">
    <name type="scientific">Rhizorhabdus wittichii</name>
    <dbReference type="NCBI Taxonomy" id="160791"/>
    <lineage>
        <taxon>Bacteria</taxon>
        <taxon>Pseudomonadati</taxon>
        <taxon>Pseudomonadota</taxon>
        <taxon>Alphaproteobacteria</taxon>
        <taxon>Sphingomonadales</taxon>
        <taxon>Sphingomonadaceae</taxon>
        <taxon>Rhizorhabdus</taxon>
    </lineage>
</organism>
<reference evidence="2" key="2">
    <citation type="submission" date="2021-04" db="EMBL/GenBank/DDBJ databases">
        <title>Isolation and genomic analysis of the ibuprofen-degrading bacterium Sphingomonas strain MPO218.</title>
        <authorList>
            <person name="Aulestia M."/>
            <person name="Flores A."/>
            <person name="Mangas E.L."/>
            <person name="Perez-Pulido A.J."/>
            <person name="Santero E."/>
            <person name="Camacho E.M."/>
        </authorList>
    </citation>
    <scope>NUCLEOTIDE SEQUENCE</scope>
    <source>
        <strain evidence="2">MPO218</strain>
    </source>
</reference>
<dbReference type="PANTHER" id="PTHR48207">
    <property type="entry name" value="SUCCINATE--HYDROXYMETHYLGLUTARATE COA-TRANSFERASE"/>
    <property type="match status" value="1"/>
</dbReference>
<evidence type="ECO:0000313" key="3">
    <source>
        <dbReference type="Proteomes" id="UP000664914"/>
    </source>
</evidence>